<evidence type="ECO:0000313" key="3">
    <source>
        <dbReference type="Proteomes" id="UP001265259"/>
    </source>
</evidence>
<feature type="domain" description="DUF302" evidence="1">
    <location>
        <begin position="23"/>
        <end position="84"/>
    </location>
</feature>
<gene>
    <name evidence="2" type="ORF">RM543_11180</name>
</gene>
<comment type="caution">
    <text evidence="2">The sequence shown here is derived from an EMBL/GenBank/DDBJ whole genome shotgun (WGS) entry which is preliminary data.</text>
</comment>
<dbReference type="InterPro" id="IPR035923">
    <property type="entry name" value="TT1751-like_sf"/>
</dbReference>
<sequence length="116" mass="12058">MGETMDRLVSAVEGAGATVFARVNHAEGAAGVGMELPGAEVLIFGNPELGTQVMQDDIRAGLLLPLRVLVYDDAGQTVILWQEPEEMLGDLSIDDDAAYIESIGDALDNLTGAAAG</sequence>
<dbReference type="SUPFAM" id="SSF103247">
    <property type="entry name" value="TT1751-like"/>
    <property type="match status" value="1"/>
</dbReference>
<evidence type="ECO:0000259" key="1">
    <source>
        <dbReference type="Pfam" id="PF03625"/>
    </source>
</evidence>
<organism evidence="2 3">
    <name type="scientific">Tropicimonas omnivorans</name>
    <dbReference type="NCBI Taxonomy" id="3075590"/>
    <lineage>
        <taxon>Bacteria</taxon>
        <taxon>Pseudomonadati</taxon>
        <taxon>Pseudomonadota</taxon>
        <taxon>Alphaproteobacteria</taxon>
        <taxon>Rhodobacterales</taxon>
        <taxon>Roseobacteraceae</taxon>
        <taxon>Tropicimonas</taxon>
    </lineage>
</organism>
<dbReference type="Pfam" id="PF03625">
    <property type="entry name" value="DUF302"/>
    <property type="match status" value="1"/>
</dbReference>
<accession>A0ABU3DHR2</accession>
<evidence type="ECO:0000313" key="2">
    <source>
        <dbReference type="EMBL" id="MDT0683251.1"/>
    </source>
</evidence>
<name>A0ABU3DHR2_9RHOB</name>
<dbReference type="PANTHER" id="PTHR38342:SF2">
    <property type="entry name" value="INNER MEMBRANE OR EXPORTED"/>
    <property type="match status" value="1"/>
</dbReference>
<keyword evidence="3" id="KW-1185">Reference proteome</keyword>
<proteinExistence type="predicted"/>
<dbReference type="PANTHER" id="PTHR38342">
    <property type="entry name" value="SLR5037 PROTEIN"/>
    <property type="match status" value="1"/>
</dbReference>
<dbReference type="RefSeq" id="WP_311691632.1">
    <property type="nucleotide sequence ID" value="NZ_JAVRHL010000003.1"/>
</dbReference>
<reference evidence="2 3" key="1">
    <citation type="submission" date="2023-09" db="EMBL/GenBank/DDBJ databases">
        <authorList>
            <person name="Rey-Velasco X."/>
        </authorList>
    </citation>
    <scope>NUCLEOTIDE SEQUENCE [LARGE SCALE GENOMIC DNA]</scope>
    <source>
        <strain evidence="2 3">F158</strain>
    </source>
</reference>
<dbReference type="Proteomes" id="UP001265259">
    <property type="component" value="Unassembled WGS sequence"/>
</dbReference>
<dbReference type="CDD" id="cd14797">
    <property type="entry name" value="DUF302"/>
    <property type="match status" value="1"/>
</dbReference>
<protein>
    <submittedName>
        <fullName evidence="2">DUF302 domain-containing protein</fullName>
    </submittedName>
</protein>
<dbReference type="InterPro" id="IPR005180">
    <property type="entry name" value="DUF302"/>
</dbReference>
<dbReference type="EMBL" id="JAVRHL010000003">
    <property type="protein sequence ID" value="MDT0683251.1"/>
    <property type="molecule type" value="Genomic_DNA"/>
</dbReference>
<dbReference type="Gene3D" id="3.30.310.70">
    <property type="entry name" value="TT1751-like domain"/>
    <property type="match status" value="1"/>
</dbReference>